<evidence type="ECO:0000256" key="9">
    <source>
        <dbReference type="ARBA" id="ARBA00030944"/>
    </source>
</evidence>
<dbReference type="GO" id="GO:0046872">
    <property type="term" value="F:metal ion binding"/>
    <property type="evidence" value="ECO:0007669"/>
    <property type="project" value="UniProtKB-KW"/>
</dbReference>
<evidence type="ECO:0000256" key="5">
    <source>
        <dbReference type="ARBA" id="ARBA00023002"/>
    </source>
</evidence>
<keyword evidence="8" id="KW-0753">Steroid metabolism</keyword>
<sequence length="335" mass="37232">MKGLPSMQPTGWFQVGWSADIASGDVIGLRYFGVELVAFRDLDGFVHVLNAHCQHLGANLSKGGCVVEDGIQCPFHGWVWNGHGRNVRIPYENRPNRGRKVRSWPVAELNDSIYIWHDASGRDPMWEVPDGLRVLGDHIRDRGYLPVGPEARIKFPGIHVHPQVIAENAVDPHHFRFVHHTPVSPTVLRESSDDSTWSAKVGFGRRWSDGVDIPGETTNTLEIYWSGLGIAFNGEHTREGYRVIAICATPVDDETSDIFSTYWIDEANGNYDERLKAAQAALPDDIAIWDSQVYMDPPGLTASEAAGFRQLRNWARGFYPETATAAADSTSSGVR</sequence>
<keyword evidence="4" id="KW-0442">Lipid degradation</keyword>
<protein>
    <recommendedName>
        <fullName evidence="9">Rieske-type oxygenase</fullName>
    </recommendedName>
</protein>
<keyword evidence="5" id="KW-0560">Oxidoreductase</keyword>
<dbReference type="InterPro" id="IPR017941">
    <property type="entry name" value="Rieske_2Fe-2S"/>
</dbReference>
<accession>A0A117IE32</accession>
<evidence type="ECO:0000259" key="11">
    <source>
        <dbReference type="PROSITE" id="PS51296"/>
    </source>
</evidence>
<evidence type="ECO:0000313" key="13">
    <source>
        <dbReference type="Proteomes" id="UP000069705"/>
    </source>
</evidence>
<evidence type="ECO:0000256" key="4">
    <source>
        <dbReference type="ARBA" id="ARBA00022963"/>
    </source>
</evidence>
<organism evidence="12 13">
    <name type="scientific">Mycolicibacterium fortuitum subsp. acetamidolyticum</name>
    <dbReference type="NCBI Taxonomy" id="144550"/>
    <lineage>
        <taxon>Bacteria</taxon>
        <taxon>Bacillati</taxon>
        <taxon>Actinomycetota</taxon>
        <taxon>Actinomycetes</taxon>
        <taxon>Mycobacteriales</taxon>
        <taxon>Mycobacteriaceae</taxon>
        <taxon>Mycolicibacterium</taxon>
    </lineage>
</organism>
<proteinExistence type="predicted"/>
<evidence type="ECO:0000256" key="6">
    <source>
        <dbReference type="ARBA" id="ARBA00023004"/>
    </source>
</evidence>
<keyword evidence="6" id="KW-0408">Iron</keyword>
<dbReference type="PANTHER" id="PTHR21266">
    <property type="entry name" value="IRON-SULFUR DOMAIN CONTAINING PROTEIN"/>
    <property type="match status" value="1"/>
</dbReference>
<dbReference type="RefSeq" id="WP_061263224.1">
    <property type="nucleotide sequence ID" value="NZ_BCSZ01000020.1"/>
</dbReference>
<dbReference type="GO" id="GO:0016705">
    <property type="term" value="F:oxidoreductase activity, acting on paired donors, with incorporation or reduction of molecular oxygen"/>
    <property type="evidence" value="ECO:0007669"/>
    <property type="project" value="UniProtKB-ARBA"/>
</dbReference>
<comment type="cofactor">
    <cofactor evidence="1">
        <name>Fe cation</name>
        <dbReference type="ChEBI" id="CHEBI:24875"/>
    </cofactor>
</comment>
<feature type="domain" description="Rieske" evidence="11">
    <location>
        <begin position="12"/>
        <end position="115"/>
    </location>
</feature>
<dbReference type="InterPro" id="IPR050584">
    <property type="entry name" value="Cholesterol_7-desaturase"/>
</dbReference>
<dbReference type="InterPro" id="IPR036922">
    <property type="entry name" value="Rieske_2Fe-2S_sf"/>
</dbReference>
<dbReference type="PROSITE" id="PS51296">
    <property type="entry name" value="RIESKE"/>
    <property type="match status" value="1"/>
</dbReference>
<dbReference type="Pfam" id="PF19298">
    <property type="entry name" value="KshA_C"/>
    <property type="match status" value="1"/>
</dbReference>
<evidence type="ECO:0000256" key="7">
    <source>
        <dbReference type="ARBA" id="ARBA00023014"/>
    </source>
</evidence>
<dbReference type="PANTHER" id="PTHR21266:SF60">
    <property type="entry name" value="3-KETOSTEROID-9-ALPHA-MONOOXYGENASE, OXYGENASE COMPONENT"/>
    <property type="match status" value="1"/>
</dbReference>
<evidence type="ECO:0000256" key="8">
    <source>
        <dbReference type="ARBA" id="ARBA00023221"/>
    </source>
</evidence>
<dbReference type="InterPro" id="IPR045605">
    <property type="entry name" value="KshA-like_C"/>
</dbReference>
<keyword evidence="8" id="KW-0443">Lipid metabolism</keyword>
<evidence type="ECO:0000256" key="2">
    <source>
        <dbReference type="ARBA" id="ARBA00022714"/>
    </source>
</evidence>
<dbReference type="Proteomes" id="UP000069705">
    <property type="component" value="Unassembled WGS sequence"/>
</dbReference>
<gene>
    <name evidence="12" type="ORF">RMCFA_2042</name>
</gene>
<dbReference type="GO" id="GO:0051537">
    <property type="term" value="F:2 iron, 2 sulfur cluster binding"/>
    <property type="evidence" value="ECO:0007669"/>
    <property type="project" value="UniProtKB-KW"/>
</dbReference>
<dbReference type="Pfam" id="PF00355">
    <property type="entry name" value="Rieske"/>
    <property type="match status" value="1"/>
</dbReference>
<evidence type="ECO:0000256" key="10">
    <source>
        <dbReference type="ARBA" id="ARBA00046982"/>
    </source>
</evidence>
<evidence type="ECO:0000256" key="3">
    <source>
        <dbReference type="ARBA" id="ARBA00022723"/>
    </source>
</evidence>
<evidence type="ECO:0000256" key="1">
    <source>
        <dbReference type="ARBA" id="ARBA00001962"/>
    </source>
</evidence>
<dbReference type="SUPFAM" id="SSF50022">
    <property type="entry name" value="ISP domain"/>
    <property type="match status" value="1"/>
</dbReference>
<dbReference type="GO" id="GO:0016042">
    <property type="term" value="P:lipid catabolic process"/>
    <property type="evidence" value="ECO:0007669"/>
    <property type="project" value="UniProtKB-KW"/>
</dbReference>
<reference evidence="12 13" key="1">
    <citation type="journal article" date="2016" name="Genome Announc.">
        <title>Draft Genome Sequences of Five Rapidly Growing Mycobacterium Species, M. thermoresistibile, M. fortuitum subsp. acetamidolyticum, M. canariasense, M. brisbanense, and M. novocastrense.</title>
        <authorList>
            <person name="Katahira K."/>
            <person name="Ogura Y."/>
            <person name="Gotoh Y."/>
            <person name="Hayashi T."/>
        </authorList>
    </citation>
    <scope>NUCLEOTIDE SEQUENCE [LARGE SCALE GENOMIC DNA]</scope>
    <source>
        <strain evidence="12 13">JCM6368</strain>
    </source>
</reference>
<keyword evidence="3" id="KW-0479">Metal-binding</keyword>
<comment type="caution">
    <text evidence="12">The sequence shown here is derived from an EMBL/GenBank/DDBJ whole genome shotgun (WGS) entry which is preliminary data.</text>
</comment>
<reference evidence="13" key="2">
    <citation type="submission" date="2016-02" db="EMBL/GenBank/DDBJ databases">
        <title>Draft genome sequence of five rapidly growing Mycobacterium species.</title>
        <authorList>
            <person name="Katahira K."/>
            <person name="Gotou Y."/>
            <person name="Iida K."/>
            <person name="Ogura Y."/>
            <person name="Hayashi T."/>
        </authorList>
    </citation>
    <scope>NUCLEOTIDE SEQUENCE [LARGE SCALE GENOMIC DNA]</scope>
    <source>
        <strain evidence="13">JCM6368</strain>
    </source>
</reference>
<evidence type="ECO:0000313" key="12">
    <source>
        <dbReference type="EMBL" id="GAT01930.1"/>
    </source>
</evidence>
<dbReference type="GO" id="GO:0004497">
    <property type="term" value="F:monooxygenase activity"/>
    <property type="evidence" value="ECO:0007669"/>
    <property type="project" value="UniProtKB-ARBA"/>
</dbReference>
<name>A0A117IE32_MYCFO</name>
<dbReference type="SUPFAM" id="SSF55961">
    <property type="entry name" value="Bet v1-like"/>
    <property type="match status" value="1"/>
</dbReference>
<dbReference type="CDD" id="cd03469">
    <property type="entry name" value="Rieske_RO_Alpha_N"/>
    <property type="match status" value="1"/>
</dbReference>
<keyword evidence="2" id="KW-0001">2Fe-2S</keyword>
<dbReference type="GO" id="GO:0008203">
    <property type="term" value="P:cholesterol metabolic process"/>
    <property type="evidence" value="ECO:0007669"/>
    <property type="project" value="InterPro"/>
</dbReference>
<dbReference type="EMBL" id="BCSZ01000020">
    <property type="protein sequence ID" value="GAT01930.1"/>
    <property type="molecule type" value="Genomic_DNA"/>
</dbReference>
<dbReference type="Gene3D" id="3.90.380.10">
    <property type="entry name" value="Naphthalene 1,2-dioxygenase Alpha Subunit, Chain A, domain 1"/>
    <property type="match status" value="1"/>
</dbReference>
<dbReference type="Gene3D" id="2.102.10.10">
    <property type="entry name" value="Rieske [2Fe-2S] iron-sulphur domain"/>
    <property type="match status" value="1"/>
</dbReference>
<dbReference type="AlphaFoldDB" id="A0A117IE32"/>
<keyword evidence="7" id="KW-0411">Iron-sulfur</keyword>
<comment type="subunit">
    <text evidence="10">Homotrimer. The two-component system 3-ketosteroid-9-alpha-monooxygenase is composed of an oxygenase component KshA and a reductase component KshB.</text>
</comment>